<evidence type="ECO:0000256" key="4">
    <source>
        <dbReference type="ARBA" id="ARBA00023136"/>
    </source>
</evidence>
<name>A0A8H5ARY3_9AGAR</name>
<dbReference type="PANTHER" id="PTHR23502">
    <property type="entry name" value="MAJOR FACILITATOR SUPERFAMILY"/>
    <property type="match status" value="1"/>
</dbReference>
<organism evidence="8 9">
    <name type="scientific">Psilocybe cf. subviscida</name>
    <dbReference type="NCBI Taxonomy" id="2480587"/>
    <lineage>
        <taxon>Eukaryota</taxon>
        <taxon>Fungi</taxon>
        <taxon>Dikarya</taxon>
        <taxon>Basidiomycota</taxon>
        <taxon>Agaricomycotina</taxon>
        <taxon>Agaricomycetes</taxon>
        <taxon>Agaricomycetidae</taxon>
        <taxon>Agaricales</taxon>
        <taxon>Agaricineae</taxon>
        <taxon>Strophariaceae</taxon>
        <taxon>Psilocybe</taxon>
    </lineage>
</organism>
<feature type="transmembrane region" description="Helical" evidence="6">
    <location>
        <begin position="128"/>
        <end position="152"/>
    </location>
</feature>
<evidence type="ECO:0000256" key="3">
    <source>
        <dbReference type="ARBA" id="ARBA00022989"/>
    </source>
</evidence>
<dbReference type="GO" id="GO:0016020">
    <property type="term" value="C:membrane"/>
    <property type="evidence" value="ECO:0007669"/>
    <property type="project" value="UniProtKB-SubCell"/>
</dbReference>
<evidence type="ECO:0000259" key="7">
    <source>
        <dbReference type="PROSITE" id="PS50850"/>
    </source>
</evidence>
<feature type="domain" description="Major facilitator superfamily (MFS) profile" evidence="7">
    <location>
        <begin position="97"/>
        <end position="535"/>
    </location>
</feature>
<dbReference type="CDD" id="cd17323">
    <property type="entry name" value="MFS_Tpo1_MDR_like"/>
    <property type="match status" value="1"/>
</dbReference>
<dbReference type="InterPro" id="IPR036259">
    <property type="entry name" value="MFS_trans_sf"/>
</dbReference>
<feature type="transmembrane region" description="Helical" evidence="6">
    <location>
        <begin position="414"/>
        <end position="435"/>
    </location>
</feature>
<feature type="transmembrane region" description="Helical" evidence="6">
    <location>
        <begin position="334"/>
        <end position="353"/>
    </location>
</feature>
<comment type="caution">
    <text evidence="8">The sequence shown here is derived from an EMBL/GenBank/DDBJ whole genome shotgun (WGS) entry which is preliminary data.</text>
</comment>
<feature type="transmembrane region" description="Helical" evidence="6">
    <location>
        <begin position="164"/>
        <end position="183"/>
    </location>
</feature>
<feature type="compositionally biased region" description="Basic and acidic residues" evidence="5">
    <location>
        <begin position="51"/>
        <end position="66"/>
    </location>
</feature>
<keyword evidence="2 6" id="KW-0812">Transmembrane</keyword>
<dbReference type="InterPro" id="IPR011701">
    <property type="entry name" value="MFS"/>
</dbReference>
<dbReference type="Proteomes" id="UP000567179">
    <property type="component" value="Unassembled WGS sequence"/>
</dbReference>
<feature type="transmembrane region" description="Helical" evidence="6">
    <location>
        <begin position="250"/>
        <end position="272"/>
    </location>
</feature>
<dbReference type="PANTHER" id="PTHR23502:SF60">
    <property type="entry name" value="MAJOR FACILITATOR SUPERFAMILY (MFS) PROFILE DOMAIN-CONTAINING PROTEIN-RELATED"/>
    <property type="match status" value="1"/>
</dbReference>
<feature type="transmembrane region" description="Helical" evidence="6">
    <location>
        <begin position="95"/>
        <end position="116"/>
    </location>
</feature>
<feature type="transmembrane region" description="Helical" evidence="6">
    <location>
        <begin position="223"/>
        <end position="244"/>
    </location>
</feature>
<evidence type="ECO:0000256" key="1">
    <source>
        <dbReference type="ARBA" id="ARBA00004141"/>
    </source>
</evidence>
<feature type="transmembrane region" description="Helical" evidence="6">
    <location>
        <begin position="508"/>
        <end position="528"/>
    </location>
</feature>
<reference evidence="8 9" key="1">
    <citation type="journal article" date="2020" name="ISME J.">
        <title>Uncovering the hidden diversity of litter-decomposition mechanisms in mushroom-forming fungi.</title>
        <authorList>
            <person name="Floudas D."/>
            <person name="Bentzer J."/>
            <person name="Ahren D."/>
            <person name="Johansson T."/>
            <person name="Persson P."/>
            <person name="Tunlid A."/>
        </authorList>
    </citation>
    <scope>NUCLEOTIDE SEQUENCE [LARGE SCALE GENOMIC DNA]</scope>
    <source>
        <strain evidence="8 9">CBS 101986</strain>
    </source>
</reference>
<feature type="transmembrane region" description="Helical" evidence="6">
    <location>
        <begin position="474"/>
        <end position="496"/>
    </location>
</feature>
<dbReference type="GO" id="GO:0022857">
    <property type="term" value="F:transmembrane transporter activity"/>
    <property type="evidence" value="ECO:0007669"/>
    <property type="project" value="InterPro"/>
</dbReference>
<accession>A0A8H5ARY3</accession>
<evidence type="ECO:0000313" key="9">
    <source>
        <dbReference type="Proteomes" id="UP000567179"/>
    </source>
</evidence>
<keyword evidence="4 6" id="KW-0472">Membrane</keyword>
<evidence type="ECO:0000256" key="2">
    <source>
        <dbReference type="ARBA" id="ARBA00022692"/>
    </source>
</evidence>
<sequence>MSSGHPPLQVQGTNSQSSRRSHRRLSSRSDSADILPGEKLPEDTEDTQLEPPHEVEESSAEGRESADSDSNVLWVDWDGPEDPMNPKNWSYRKKWAATLVVSSFTFISPISSSMVAPAASQVATDFGITSTVLIAMTTSVFVLGFAIGPLLLGPLSEIYGRANVLRIANLFFLAWNLGCGFAQTQGQLIAFRFLAGLGGSAPLSVGGGVLGDLWRPEERGKAIAIYSLAPLLGPVVAPVCGAWVSERSTWRWVFWSTSIVDVAIQLSGLFYLRETYAPVLLEQKAKRIRQTQDVENGPLKRVLTVYESSEPRTWQHIFRKSLTRPFQLFYEERIVQLLGIYMAFIYGIFYLFLTTIPTIFSEVYHQSHGIGGLHYIALGLGLSISSQVNARTMDRIYIHFKKKNGNVGEPEFRLPSMVPGSIIFPIGLLISGWAATRHVHWIVTDLGIMLVGAGMILSFQAIQTYVVDAFTLHAASALAAVSCLRSFAGFGFPLFAPAMYAKLGYGKGNTILACLAIGLGCPAPILLWKYGHQIRMGSKYAQKPPAQSQAQHKEKNDTIKPAHDREYDEKPKVEKAGPLASTTTIAASSQTPPPTQENGNQKTYDTKTHL</sequence>
<comment type="subcellular location">
    <subcellularLocation>
        <location evidence="1">Membrane</location>
        <topology evidence="1">Multi-pass membrane protein</topology>
    </subcellularLocation>
</comment>
<feature type="region of interest" description="Disordered" evidence="5">
    <location>
        <begin position="541"/>
        <end position="610"/>
    </location>
</feature>
<feature type="compositionally biased region" description="Low complexity" evidence="5">
    <location>
        <begin position="580"/>
        <end position="590"/>
    </location>
</feature>
<gene>
    <name evidence="8" type="ORF">D9619_010223</name>
</gene>
<feature type="transmembrane region" description="Helical" evidence="6">
    <location>
        <begin position="373"/>
        <end position="393"/>
    </location>
</feature>
<dbReference type="Pfam" id="PF07690">
    <property type="entry name" value="MFS_1"/>
    <property type="match status" value="1"/>
</dbReference>
<keyword evidence="9" id="KW-1185">Reference proteome</keyword>
<proteinExistence type="predicted"/>
<evidence type="ECO:0000313" key="8">
    <source>
        <dbReference type="EMBL" id="KAF5309935.1"/>
    </source>
</evidence>
<feature type="transmembrane region" description="Helical" evidence="6">
    <location>
        <begin position="441"/>
        <end position="462"/>
    </location>
</feature>
<feature type="compositionally biased region" description="Basic and acidic residues" evidence="5">
    <location>
        <begin position="551"/>
        <end position="575"/>
    </location>
</feature>
<protein>
    <recommendedName>
        <fullName evidence="7">Major facilitator superfamily (MFS) profile domain-containing protein</fullName>
    </recommendedName>
</protein>
<dbReference type="EMBL" id="JAACJJ010000058">
    <property type="protein sequence ID" value="KAF5309935.1"/>
    <property type="molecule type" value="Genomic_DNA"/>
</dbReference>
<dbReference type="Gene3D" id="1.20.1250.20">
    <property type="entry name" value="MFS general substrate transporter like domains"/>
    <property type="match status" value="1"/>
</dbReference>
<keyword evidence="3 6" id="KW-1133">Transmembrane helix</keyword>
<evidence type="ECO:0000256" key="5">
    <source>
        <dbReference type="SAM" id="MobiDB-lite"/>
    </source>
</evidence>
<evidence type="ECO:0000256" key="6">
    <source>
        <dbReference type="SAM" id="Phobius"/>
    </source>
</evidence>
<feature type="transmembrane region" description="Helical" evidence="6">
    <location>
        <begin position="189"/>
        <end position="211"/>
    </location>
</feature>
<feature type="region of interest" description="Disordered" evidence="5">
    <location>
        <begin position="1"/>
        <end position="72"/>
    </location>
</feature>
<dbReference type="PROSITE" id="PS50850">
    <property type="entry name" value="MFS"/>
    <property type="match status" value="1"/>
</dbReference>
<dbReference type="FunFam" id="1.20.1250.20:FF:000011">
    <property type="entry name" value="MFS multidrug transporter, putative"/>
    <property type="match status" value="1"/>
</dbReference>
<dbReference type="AlphaFoldDB" id="A0A8H5ARY3"/>
<dbReference type="SUPFAM" id="SSF103473">
    <property type="entry name" value="MFS general substrate transporter"/>
    <property type="match status" value="1"/>
</dbReference>
<dbReference type="InterPro" id="IPR020846">
    <property type="entry name" value="MFS_dom"/>
</dbReference>
<dbReference type="OrthoDB" id="6770063at2759"/>